<dbReference type="Proteomes" id="UP000005615">
    <property type="component" value="Unassembled WGS sequence"/>
</dbReference>
<evidence type="ECO:0000313" key="1">
    <source>
        <dbReference type="EMBL" id="EGG29398.1"/>
    </source>
</evidence>
<accession>F3L2T0</accession>
<dbReference type="RefSeq" id="WP_009576088.1">
    <property type="nucleotide sequence ID" value="NZ_AEIG01000055.1"/>
</dbReference>
<organism evidence="1 2">
    <name type="scientific">Aequoribacter fuscus</name>
    <dbReference type="NCBI Taxonomy" id="2518989"/>
    <lineage>
        <taxon>Bacteria</taxon>
        <taxon>Pseudomonadati</taxon>
        <taxon>Pseudomonadota</taxon>
        <taxon>Gammaproteobacteria</taxon>
        <taxon>Cellvibrionales</taxon>
        <taxon>Halieaceae</taxon>
        <taxon>Aequoribacter</taxon>
    </lineage>
</organism>
<evidence type="ECO:0000313" key="2">
    <source>
        <dbReference type="Proteomes" id="UP000005615"/>
    </source>
</evidence>
<name>F3L2T0_9GAMM</name>
<dbReference type="EMBL" id="AEIG01000055">
    <property type="protein sequence ID" value="EGG29398.1"/>
    <property type="molecule type" value="Genomic_DNA"/>
</dbReference>
<dbReference type="AlphaFoldDB" id="F3L2T0"/>
<proteinExistence type="predicted"/>
<sequence>MSKLWDWLYRVFISDKRLHDGAGLFDEYSKQGQELMSVMRFSVRLEVYCALLMIACLLSQIWWVLPWLAFMIAMCEIGRGFILNKAQSGYPYPEPTDMIGIAIAVVFFGAIALIWFIGALLA</sequence>
<reference evidence="1 2" key="1">
    <citation type="journal article" date="2011" name="J. Bacteriol.">
        <title>Genome sequence of strain IMCC3088, a proteorhodopsin-containing marine bacterium belonging to the OM60/NOR5 clade.</title>
        <authorList>
            <person name="Jang Y."/>
            <person name="Oh H.M."/>
            <person name="Kang I."/>
            <person name="Lee K."/>
            <person name="Yang S.J."/>
            <person name="Cho J.C."/>
        </authorList>
    </citation>
    <scope>NUCLEOTIDE SEQUENCE [LARGE SCALE GENOMIC DNA]</scope>
    <source>
        <strain evidence="1 2">IMCC3088</strain>
    </source>
</reference>
<keyword evidence="2" id="KW-1185">Reference proteome</keyword>
<protein>
    <submittedName>
        <fullName evidence="1">Uncharacterized protein</fullName>
    </submittedName>
</protein>
<gene>
    <name evidence="1" type="ORF">IMCC3088_1854</name>
</gene>
<dbReference type="STRING" id="2518989.IMCC3088_1854"/>
<comment type="caution">
    <text evidence="1">The sequence shown here is derived from an EMBL/GenBank/DDBJ whole genome shotgun (WGS) entry which is preliminary data.</text>
</comment>